<feature type="transmembrane region" description="Helical" evidence="5">
    <location>
        <begin position="93"/>
        <end position="113"/>
    </location>
</feature>
<dbReference type="VEuPathDB" id="GiardiaDB:GMRT_10547"/>
<dbReference type="SMART" id="SM00679">
    <property type="entry name" value="CTNS"/>
    <property type="match status" value="2"/>
</dbReference>
<dbReference type="Pfam" id="PF04193">
    <property type="entry name" value="PQ-loop"/>
    <property type="match status" value="2"/>
</dbReference>
<dbReference type="EMBL" id="VDLU01000004">
    <property type="protein sequence ID" value="TNJ26873.1"/>
    <property type="molecule type" value="Genomic_DNA"/>
</dbReference>
<gene>
    <name evidence="6" type="ORF">GMRT_10547</name>
</gene>
<keyword evidence="3 5" id="KW-1133">Transmembrane helix</keyword>
<dbReference type="PANTHER" id="PTHR16201:SF34">
    <property type="entry name" value="LYSOSOMAL AMINO ACID TRANSPORTER 1"/>
    <property type="match status" value="1"/>
</dbReference>
<dbReference type="OrthoDB" id="8048523at2759"/>
<feature type="transmembrane region" description="Helical" evidence="5">
    <location>
        <begin position="263"/>
        <end position="281"/>
    </location>
</feature>
<keyword evidence="2 5" id="KW-0812">Transmembrane</keyword>
<dbReference type="PANTHER" id="PTHR16201">
    <property type="entry name" value="SEVEN TRANSMEMBRANE PROTEIN 1-RELATED"/>
    <property type="match status" value="1"/>
</dbReference>
<sequence length="308" mass="34197">MCQCAERADGRAAYAFPAVVFGECVYDAPRAAGFLFGWVSTCLWIVSLYPQVRLTCLLRRAESISIWFFVLWAVGDAFNLASLLLLSKLLTQIVVGVVWLFMDVLALGQQGYFKTRGRRGARGSRVSEAAEASPAPVPPLQRKAGYSALEIAIYVSLALLVLTGMISYSVPAMELYRHDLVPPCKEKTPLDPTAPKYIVGMVLSYLPIPLNMVTRILQLVRTVRRKDSADVSIGFFLILILANFTQFLSIIVDDEDLLGQTPFIVSALLPMGFDIAILCLMRRQRRRQAKGGLLDQEDRRDDASRSSV</sequence>
<evidence type="ECO:0000256" key="3">
    <source>
        <dbReference type="ARBA" id="ARBA00022989"/>
    </source>
</evidence>
<dbReference type="GO" id="GO:0015174">
    <property type="term" value="F:basic amino acid transmembrane transporter activity"/>
    <property type="evidence" value="ECO:0007669"/>
    <property type="project" value="UniProtKB-ARBA"/>
</dbReference>
<organism evidence="6 7">
    <name type="scientific">Giardia muris</name>
    <dbReference type="NCBI Taxonomy" id="5742"/>
    <lineage>
        <taxon>Eukaryota</taxon>
        <taxon>Metamonada</taxon>
        <taxon>Diplomonadida</taxon>
        <taxon>Hexamitidae</taxon>
        <taxon>Giardiinae</taxon>
        <taxon>Giardia</taxon>
    </lineage>
</organism>
<proteinExistence type="predicted"/>
<comment type="subcellular location">
    <subcellularLocation>
        <location evidence="1">Membrane</location>
        <topology evidence="1">Multi-pass membrane protein</topology>
    </subcellularLocation>
</comment>
<name>A0A4Z1SYY1_GIAMU</name>
<feature type="transmembrane region" description="Helical" evidence="5">
    <location>
        <begin position="197"/>
        <end position="217"/>
    </location>
</feature>
<reference evidence="6 7" key="1">
    <citation type="submission" date="2019-05" db="EMBL/GenBank/DDBJ databases">
        <title>The compact genome of Giardia muris reveals important steps in the evolution of intestinal protozoan parasites.</title>
        <authorList>
            <person name="Xu F."/>
            <person name="Jimenez-Gonzalez A."/>
            <person name="Einarsson E."/>
            <person name="Astvaldsson A."/>
            <person name="Peirasmaki D."/>
            <person name="Eckmann L."/>
            <person name="Andersson J.O."/>
            <person name="Svard S.G."/>
            <person name="Jerlstrom-Hultqvist J."/>
        </authorList>
    </citation>
    <scope>NUCLEOTIDE SEQUENCE [LARGE SCALE GENOMIC DNA]</scope>
    <source>
        <strain evidence="6 7">Roberts-Thomson</strain>
    </source>
</reference>
<feature type="transmembrane region" description="Helical" evidence="5">
    <location>
        <begin position="64"/>
        <end position="87"/>
    </location>
</feature>
<dbReference type="GO" id="GO:0098852">
    <property type="term" value="C:lytic vacuole membrane"/>
    <property type="evidence" value="ECO:0007669"/>
    <property type="project" value="UniProtKB-ARBA"/>
</dbReference>
<comment type="caution">
    <text evidence="6">The sequence shown here is derived from an EMBL/GenBank/DDBJ whole genome shotgun (WGS) entry which is preliminary data.</text>
</comment>
<dbReference type="Gene3D" id="1.20.1280.290">
    <property type="match status" value="2"/>
</dbReference>
<evidence type="ECO:0000256" key="2">
    <source>
        <dbReference type="ARBA" id="ARBA00022692"/>
    </source>
</evidence>
<feature type="transmembrane region" description="Helical" evidence="5">
    <location>
        <begin position="151"/>
        <end position="170"/>
    </location>
</feature>
<dbReference type="FunFam" id="1.20.1280.290:FF:000009">
    <property type="entry name" value="PQ loop repeat family protein"/>
    <property type="match status" value="1"/>
</dbReference>
<keyword evidence="7" id="KW-1185">Reference proteome</keyword>
<dbReference type="Proteomes" id="UP000315496">
    <property type="component" value="Chromosome 4"/>
</dbReference>
<evidence type="ECO:0000256" key="4">
    <source>
        <dbReference type="ARBA" id="ARBA00023136"/>
    </source>
</evidence>
<protein>
    <submittedName>
        <fullName evidence="6">Seven transmembrane protein 1</fullName>
    </submittedName>
</protein>
<dbReference type="InterPro" id="IPR051415">
    <property type="entry name" value="LAAT-1"/>
</dbReference>
<feature type="transmembrane region" description="Helical" evidence="5">
    <location>
        <begin position="229"/>
        <end position="251"/>
    </location>
</feature>
<dbReference type="AlphaFoldDB" id="A0A4Z1SYY1"/>
<keyword evidence="4 5" id="KW-0472">Membrane</keyword>
<accession>A0A4Z1SYY1</accession>
<feature type="transmembrane region" description="Helical" evidence="5">
    <location>
        <begin position="31"/>
        <end position="52"/>
    </location>
</feature>
<dbReference type="InterPro" id="IPR006603">
    <property type="entry name" value="PQ-loop_rpt"/>
</dbReference>
<evidence type="ECO:0000256" key="5">
    <source>
        <dbReference type="SAM" id="Phobius"/>
    </source>
</evidence>
<evidence type="ECO:0000313" key="7">
    <source>
        <dbReference type="Proteomes" id="UP000315496"/>
    </source>
</evidence>
<evidence type="ECO:0000313" key="6">
    <source>
        <dbReference type="EMBL" id="TNJ26873.1"/>
    </source>
</evidence>
<evidence type="ECO:0000256" key="1">
    <source>
        <dbReference type="ARBA" id="ARBA00004141"/>
    </source>
</evidence>